<dbReference type="AlphaFoldDB" id="A0AAV5V916"/>
<keyword evidence="4" id="KW-0808">Transferase</keyword>
<keyword evidence="3" id="KW-0328">Glycosyltransferase</keyword>
<dbReference type="SUPFAM" id="SSF53756">
    <property type="entry name" value="UDP-Glycosyltransferase/glycogen phosphorylase"/>
    <property type="match status" value="1"/>
</dbReference>
<comment type="similarity">
    <text evidence="1">Belongs to the UDP-glycosyltransferase family.</text>
</comment>
<dbReference type="PANTHER" id="PTHR48043">
    <property type="entry name" value="EG:EG0003.4 PROTEIN-RELATED"/>
    <property type="match status" value="1"/>
</dbReference>
<dbReference type="PANTHER" id="PTHR48043:SF5">
    <property type="entry name" value="UDP-GLUCURONOSYLTRANSFERASE UGT-58-RELATED"/>
    <property type="match status" value="1"/>
</dbReference>
<dbReference type="GO" id="GO:0015020">
    <property type="term" value="F:glucuronosyltransferase activity"/>
    <property type="evidence" value="ECO:0007669"/>
    <property type="project" value="UniProtKB-EC"/>
</dbReference>
<name>A0AAV5V916_9BILA</name>
<evidence type="ECO:0000256" key="2">
    <source>
        <dbReference type="ARBA" id="ARBA00012544"/>
    </source>
</evidence>
<gene>
    <name evidence="8" type="ORF">PFISCL1PPCAC_6050</name>
</gene>
<feature type="non-terminal residue" evidence="8">
    <location>
        <position position="427"/>
    </location>
</feature>
<evidence type="ECO:0000256" key="6">
    <source>
        <dbReference type="ARBA" id="ARBA00047475"/>
    </source>
</evidence>
<evidence type="ECO:0000256" key="1">
    <source>
        <dbReference type="ARBA" id="ARBA00009995"/>
    </source>
</evidence>
<keyword evidence="7" id="KW-0472">Membrane</keyword>
<dbReference type="Pfam" id="PF00201">
    <property type="entry name" value="UDPGT"/>
    <property type="match status" value="1"/>
</dbReference>
<evidence type="ECO:0000313" key="8">
    <source>
        <dbReference type="EMBL" id="GMT14753.1"/>
    </source>
</evidence>
<dbReference type="InterPro" id="IPR050271">
    <property type="entry name" value="UDP-glycosyltransferase"/>
</dbReference>
<keyword evidence="5" id="KW-0732">Signal</keyword>
<feature type="transmembrane region" description="Helical" evidence="7">
    <location>
        <begin position="397"/>
        <end position="421"/>
    </location>
</feature>
<dbReference type="EMBL" id="BTSY01000002">
    <property type="protein sequence ID" value="GMT14753.1"/>
    <property type="molecule type" value="Genomic_DNA"/>
</dbReference>
<comment type="caution">
    <text evidence="8">The sequence shown here is derived from an EMBL/GenBank/DDBJ whole genome shotgun (WGS) entry which is preliminary data.</text>
</comment>
<dbReference type="Gene3D" id="3.40.50.2000">
    <property type="entry name" value="Glycogen Phosphorylase B"/>
    <property type="match status" value="1"/>
</dbReference>
<proteinExistence type="inferred from homology"/>
<organism evidence="8 9">
    <name type="scientific">Pristionchus fissidentatus</name>
    <dbReference type="NCBI Taxonomy" id="1538716"/>
    <lineage>
        <taxon>Eukaryota</taxon>
        <taxon>Metazoa</taxon>
        <taxon>Ecdysozoa</taxon>
        <taxon>Nematoda</taxon>
        <taxon>Chromadorea</taxon>
        <taxon>Rhabditida</taxon>
        <taxon>Rhabditina</taxon>
        <taxon>Diplogasteromorpha</taxon>
        <taxon>Diplogasteroidea</taxon>
        <taxon>Neodiplogasteridae</taxon>
        <taxon>Pristionchus</taxon>
    </lineage>
</organism>
<keyword evidence="7" id="KW-0812">Transmembrane</keyword>
<dbReference type="Proteomes" id="UP001432322">
    <property type="component" value="Unassembled WGS sequence"/>
</dbReference>
<protein>
    <recommendedName>
        <fullName evidence="2">glucuronosyltransferase</fullName>
        <ecNumber evidence="2">2.4.1.17</ecNumber>
    </recommendedName>
</protein>
<sequence>MTYRSINQFKSIDISLFQSSYEGATISVAAWIASIRICNRLLSHDKNRFEALLNQKFDTVIVDDQYNPCGLLYSSLSGSVFIYWSQSALRPESAWAHHSPSPPSYIPVPGTKLTDSLTWWERTYNLASYLQALYIHQHIIQTRIDAMIQKHYPSAVSSFAMERNASLNFVNTPPIFDFARPFMPRVVFVGCIQCTLPRSLPSDLLSFISDSPFIVASFGYSSLLSKAPLSIRQTFFAALSSRPSIKFIVQFDGSDSLPPNVITRPFLPLQDLLGHSSCIAHLSTGGLNSLTESVWHGIPVIGLPLLTPSYDNLLRLSARGAATIIDKKSLSIHSINHGIDVIQRKKFKDEVLIFQDMLRDVPYTELDHATFWVEFIERHREIPHARSGADQLNVIQYFLLDVIAFILSSVYISCYISYLLLRFLFSL</sequence>
<comment type="catalytic activity">
    <reaction evidence="6">
        <text>glucuronate acceptor + UDP-alpha-D-glucuronate = acceptor beta-D-glucuronoside + UDP + H(+)</text>
        <dbReference type="Rhea" id="RHEA:21032"/>
        <dbReference type="ChEBI" id="CHEBI:15378"/>
        <dbReference type="ChEBI" id="CHEBI:58052"/>
        <dbReference type="ChEBI" id="CHEBI:58223"/>
        <dbReference type="ChEBI" id="CHEBI:132367"/>
        <dbReference type="ChEBI" id="CHEBI:132368"/>
        <dbReference type="EC" id="2.4.1.17"/>
    </reaction>
</comment>
<accession>A0AAV5V916</accession>
<evidence type="ECO:0000256" key="4">
    <source>
        <dbReference type="ARBA" id="ARBA00022679"/>
    </source>
</evidence>
<evidence type="ECO:0000256" key="3">
    <source>
        <dbReference type="ARBA" id="ARBA00022676"/>
    </source>
</evidence>
<dbReference type="InterPro" id="IPR002213">
    <property type="entry name" value="UDP_glucos_trans"/>
</dbReference>
<dbReference type="EC" id="2.4.1.17" evidence="2"/>
<evidence type="ECO:0000256" key="7">
    <source>
        <dbReference type="SAM" id="Phobius"/>
    </source>
</evidence>
<evidence type="ECO:0000313" key="9">
    <source>
        <dbReference type="Proteomes" id="UP001432322"/>
    </source>
</evidence>
<keyword evidence="9" id="KW-1185">Reference proteome</keyword>
<keyword evidence="7" id="KW-1133">Transmembrane helix</keyword>
<reference evidence="8" key="1">
    <citation type="submission" date="2023-10" db="EMBL/GenBank/DDBJ databases">
        <title>Genome assembly of Pristionchus species.</title>
        <authorList>
            <person name="Yoshida K."/>
            <person name="Sommer R.J."/>
        </authorList>
    </citation>
    <scope>NUCLEOTIDE SEQUENCE</scope>
    <source>
        <strain evidence="8">RS5133</strain>
    </source>
</reference>
<evidence type="ECO:0000256" key="5">
    <source>
        <dbReference type="ARBA" id="ARBA00022729"/>
    </source>
</evidence>